<dbReference type="EMBL" id="MPTW01000007">
    <property type="protein sequence ID" value="OME69189.1"/>
    <property type="molecule type" value="Genomic_DNA"/>
</dbReference>
<feature type="domain" description="ABC transmembrane type-1" evidence="8">
    <location>
        <begin position="70"/>
        <end position="268"/>
    </location>
</feature>
<dbReference type="SUPFAM" id="SSF161098">
    <property type="entry name" value="MetI-like"/>
    <property type="match status" value="1"/>
</dbReference>
<sequence>MKRRNKSTSILLEVIAWVSGLLMLLPMYIMFVNSFKGRAEIFTDTFGLPKSFSFEYYAAAMDKMNFLSAFKNSLLVSVISIGLIIIFSAMTSWMLVRMKNKLSNGILLLFVGTMLIPFQSVMIPLMQYLNKWDIPSLNFSMINTHYGLIFMYIGFGLSMSVFLYHGFIKGVPIALEEAAMIEGCNTWQTFWKVVFPMLTPITMTVGILNLLWIWNDYLLPSLTLTSPALRTIPLSTFFFFGEFTIQWNLAMAGLVVSIIPVIIFYLFAQKYIIKGVMAGAVK</sequence>
<keyword evidence="11" id="KW-1185">Reference proteome</keyword>
<organism evidence="10 12">
    <name type="scientific">Paenibacillus odorifer</name>
    <dbReference type="NCBI Taxonomy" id="189426"/>
    <lineage>
        <taxon>Bacteria</taxon>
        <taxon>Bacillati</taxon>
        <taxon>Bacillota</taxon>
        <taxon>Bacilli</taxon>
        <taxon>Bacillales</taxon>
        <taxon>Paenibacillaceae</taxon>
        <taxon>Paenibacillus</taxon>
    </lineage>
</organism>
<evidence type="ECO:0000256" key="5">
    <source>
        <dbReference type="ARBA" id="ARBA00022989"/>
    </source>
</evidence>
<keyword evidence="5 7" id="KW-1133">Transmembrane helix</keyword>
<evidence type="ECO:0000256" key="6">
    <source>
        <dbReference type="ARBA" id="ARBA00023136"/>
    </source>
</evidence>
<reference evidence="10 12" key="1">
    <citation type="submission" date="2016-11" db="EMBL/GenBank/DDBJ databases">
        <title>Paenibacillus species isolates.</title>
        <authorList>
            <person name="Beno S.M."/>
        </authorList>
    </citation>
    <scope>NUCLEOTIDE SEQUENCE [LARGE SCALE GENOMIC DNA]</scope>
    <source>
        <strain evidence="10 12">FSL H7-0443</strain>
        <strain evidence="9 11">FSL R5-0923</strain>
    </source>
</reference>
<keyword evidence="4 7" id="KW-0812">Transmembrane</keyword>
<comment type="subcellular location">
    <subcellularLocation>
        <location evidence="1 7">Cell membrane</location>
        <topology evidence="1 7">Multi-pass membrane protein</topology>
    </subcellularLocation>
</comment>
<comment type="similarity">
    <text evidence="7">Belongs to the binding-protein-dependent transport system permease family.</text>
</comment>
<dbReference type="PANTHER" id="PTHR43744">
    <property type="entry name" value="ABC TRANSPORTER PERMEASE PROTEIN MG189-RELATED-RELATED"/>
    <property type="match status" value="1"/>
</dbReference>
<evidence type="ECO:0000256" key="7">
    <source>
        <dbReference type="RuleBase" id="RU363032"/>
    </source>
</evidence>
<gene>
    <name evidence="9" type="ORF">BSK51_01100</name>
    <name evidence="10" type="ORF">BSK65_14300</name>
</gene>
<dbReference type="InterPro" id="IPR000515">
    <property type="entry name" value="MetI-like"/>
</dbReference>
<dbReference type="Proteomes" id="UP000187425">
    <property type="component" value="Unassembled WGS sequence"/>
</dbReference>
<feature type="transmembrane region" description="Helical" evidence="7">
    <location>
        <begin position="149"/>
        <end position="168"/>
    </location>
</feature>
<keyword evidence="6 7" id="KW-0472">Membrane</keyword>
<proteinExistence type="inferred from homology"/>
<dbReference type="GO" id="GO:0055085">
    <property type="term" value="P:transmembrane transport"/>
    <property type="evidence" value="ECO:0007669"/>
    <property type="project" value="InterPro"/>
</dbReference>
<dbReference type="Gene3D" id="1.10.3720.10">
    <property type="entry name" value="MetI-like"/>
    <property type="match status" value="1"/>
</dbReference>
<evidence type="ECO:0000256" key="2">
    <source>
        <dbReference type="ARBA" id="ARBA00022448"/>
    </source>
</evidence>
<dbReference type="EMBL" id="MPTD01000001">
    <property type="protein sequence ID" value="OMD55783.1"/>
    <property type="molecule type" value="Genomic_DNA"/>
</dbReference>
<dbReference type="OrthoDB" id="9772609at2"/>
<dbReference type="InterPro" id="IPR035906">
    <property type="entry name" value="MetI-like_sf"/>
</dbReference>
<feature type="transmembrane region" description="Helical" evidence="7">
    <location>
        <begin position="12"/>
        <end position="31"/>
    </location>
</feature>
<feature type="transmembrane region" description="Helical" evidence="7">
    <location>
        <begin position="74"/>
        <end position="95"/>
    </location>
</feature>
<accession>A0A1R0ZFM6</accession>
<dbReference type="CDD" id="cd06261">
    <property type="entry name" value="TM_PBP2"/>
    <property type="match status" value="1"/>
</dbReference>
<evidence type="ECO:0000313" key="9">
    <source>
        <dbReference type="EMBL" id="OMD55783.1"/>
    </source>
</evidence>
<name>A0A1R0ZFM6_9BACL</name>
<dbReference type="PROSITE" id="PS50928">
    <property type="entry name" value="ABC_TM1"/>
    <property type="match status" value="1"/>
</dbReference>
<dbReference type="GO" id="GO:0005886">
    <property type="term" value="C:plasma membrane"/>
    <property type="evidence" value="ECO:0007669"/>
    <property type="project" value="UniProtKB-SubCell"/>
</dbReference>
<keyword evidence="2 7" id="KW-0813">Transport</keyword>
<evidence type="ECO:0000259" key="8">
    <source>
        <dbReference type="PROSITE" id="PS50928"/>
    </source>
</evidence>
<feature type="transmembrane region" description="Helical" evidence="7">
    <location>
        <begin position="107"/>
        <end position="129"/>
    </location>
</feature>
<evidence type="ECO:0000313" key="11">
    <source>
        <dbReference type="Proteomes" id="UP000187313"/>
    </source>
</evidence>
<evidence type="ECO:0000256" key="4">
    <source>
        <dbReference type="ARBA" id="ARBA00022692"/>
    </source>
</evidence>
<dbReference type="Pfam" id="PF00528">
    <property type="entry name" value="BPD_transp_1"/>
    <property type="match status" value="1"/>
</dbReference>
<dbReference type="PANTHER" id="PTHR43744:SF12">
    <property type="entry name" value="ABC TRANSPORTER PERMEASE PROTEIN MG189-RELATED"/>
    <property type="match status" value="1"/>
</dbReference>
<feature type="transmembrane region" description="Helical" evidence="7">
    <location>
        <begin position="245"/>
        <end position="267"/>
    </location>
</feature>
<keyword evidence="3" id="KW-1003">Cell membrane</keyword>
<protein>
    <submittedName>
        <fullName evidence="10">Sugar ABC transporter permease</fullName>
    </submittedName>
</protein>
<feature type="transmembrane region" description="Helical" evidence="7">
    <location>
        <begin position="189"/>
        <end position="214"/>
    </location>
</feature>
<comment type="caution">
    <text evidence="10">The sequence shown here is derived from an EMBL/GenBank/DDBJ whole genome shotgun (WGS) entry which is preliminary data.</text>
</comment>
<dbReference type="RefSeq" id="WP_076284877.1">
    <property type="nucleotide sequence ID" value="NZ_MPTD01000001.1"/>
</dbReference>
<evidence type="ECO:0000313" key="12">
    <source>
        <dbReference type="Proteomes" id="UP000187425"/>
    </source>
</evidence>
<dbReference type="Proteomes" id="UP000187313">
    <property type="component" value="Unassembled WGS sequence"/>
</dbReference>
<evidence type="ECO:0000313" key="10">
    <source>
        <dbReference type="EMBL" id="OME69189.1"/>
    </source>
</evidence>
<evidence type="ECO:0000256" key="3">
    <source>
        <dbReference type="ARBA" id="ARBA00022475"/>
    </source>
</evidence>
<evidence type="ECO:0000256" key="1">
    <source>
        <dbReference type="ARBA" id="ARBA00004651"/>
    </source>
</evidence>
<dbReference type="AlphaFoldDB" id="A0A1R0ZFM6"/>